<dbReference type="Pfam" id="PF07690">
    <property type="entry name" value="MFS_1"/>
    <property type="match status" value="1"/>
</dbReference>
<feature type="transmembrane region" description="Helical" evidence="5">
    <location>
        <begin position="470"/>
        <end position="489"/>
    </location>
</feature>
<feature type="domain" description="Major facilitator superfamily (MFS) profile" evidence="6">
    <location>
        <begin position="70"/>
        <end position="527"/>
    </location>
</feature>
<feature type="transmembrane region" description="Helical" evidence="5">
    <location>
        <begin position="435"/>
        <end position="458"/>
    </location>
</feature>
<comment type="subcellular location">
    <subcellularLocation>
        <location evidence="1">Membrane</location>
        <topology evidence="1">Multi-pass membrane protein</topology>
    </subcellularLocation>
</comment>
<dbReference type="PROSITE" id="PS50850">
    <property type="entry name" value="MFS"/>
    <property type="match status" value="1"/>
</dbReference>
<organism evidence="7 8">
    <name type="scientific">Sporothrix bragantina</name>
    <dbReference type="NCBI Taxonomy" id="671064"/>
    <lineage>
        <taxon>Eukaryota</taxon>
        <taxon>Fungi</taxon>
        <taxon>Dikarya</taxon>
        <taxon>Ascomycota</taxon>
        <taxon>Pezizomycotina</taxon>
        <taxon>Sordariomycetes</taxon>
        <taxon>Sordariomycetidae</taxon>
        <taxon>Ophiostomatales</taxon>
        <taxon>Ophiostomataceae</taxon>
        <taxon>Sporothrix</taxon>
    </lineage>
</organism>
<protein>
    <recommendedName>
        <fullName evidence="6">Major facilitator superfamily (MFS) profile domain-containing protein</fullName>
    </recommendedName>
</protein>
<dbReference type="Proteomes" id="UP001642406">
    <property type="component" value="Unassembled WGS sequence"/>
</dbReference>
<evidence type="ECO:0000313" key="8">
    <source>
        <dbReference type="Proteomes" id="UP001642406"/>
    </source>
</evidence>
<gene>
    <name evidence="7" type="ORF">SBRCBS47491_009125</name>
</gene>
<feature type="transmembrane region" description="Helical" evidence="5">
    <location>
        <begin position="72"/>
        <end position="98"/>
    </location>
</feature>
<comment type="caution">
    <text evidence="7">The sequence shown here is derived from an EMBL/GenBank/DDBJ whole genome shotgun (WGS) entry which is preliminary data.</text>
</comment>
<dbReference type="PANTHER" id="PTHR23502">
    <property type="entry name" value="MAJOR FACILITATOR SUPERFAMILY"/>
    <property type="match status" value="1"/>
</dbReference>
<accession>A0ABP0CS68</accession>
<dbReference type="EMBL" id="CAWUHC010000135">
    <property type="protein sequence ID" value="CAK7234954.1"/>
    <property type="molecule type" value="Genomic_DNA"/>
</dbReference>
<evidence type="ECO:0000256" key="1">
    <source>
        <dbReference type="ARBA" id="ARBA00004141"/>
    </source>
</evidence>
<dbReference type="InterPro" id="IPR036259">
    <property type="entry name" value="MFS_trans_sf"/>
</dbReference>
<dbReference type="InterPro" id="IPR020846">
    <property type="entry name" value="MFS_dom"/>
</dbReference>
<dbReference type="InterPro" id="IPR011701">
    <property type="entry name" value="MFS"/>
</dbReference>
<proteinExistence type="predicted"/>
<feature type="transmembrane region" description="Helical" evidence="5">
    <location>
        <begin position="501"/>
        <end position="522"/>
    </location>
</feature>
<evidence type="ECO:0000256" key="2">
    <source>
        <dbReference type="ARBA" id="ARBA00022692"/>
    </source>
</evidence>
<keyword evidence="8" id="KW-1185">Reference proteome</keyword>
<reference evidence="7 8" key="1">
    <citation type="submission" date="2024-01" db="EMBL/GenBank/DDBJ databases">
        <authorList>
            <person name="Allen C."/>
            <person name="Tagirdzhanova G."/>
        </authorList>
    </citation>
    <scope>NUCLEOTIDE SEQUENCE [LARGE SCALE GENOMIC DNA]</scope>
</reference>
<evidence type="ECO:0000256" key="4">
    <source>
        <dbReference type="ARBA" id="ARBA00023136"/>
    </source>
</evidence>
<evidence type="ECO:0000259" key="6">
    <source>
        <dbReference type="PROSITE" id="PS50850"/>
    </source>
</evidence>
<keyword evidence="2 5" id="KW-0812">Transmembrane</keyword>
<evidence type="ECO:0000256" key="5">
    <source>
        <dbReference type="SAM" id="Phobius"/>
    </source>
</evidence>
<feature type="transmembrane region" description="Helical" evidence="5">
    <location>
        <begin position="365"/>
        <end position="387"/>
    </location>
</feature>
<feature type="transmembrane region" description="Helical" evidence="5">
    <location>
        <begin position="408"/>
        <end position="429"/>
    </location>
</feature>
<evidence type="ECO:0000313" key="7">
    <source>
        <dbReference type="EMBL" id="CAK7234954.1"/>
    </source>
</evidence>
<feature type="transmembrane region" description="Helical" evidence="5">
    <location>
        <begin position="137"/>
        <end position="155"/>
    </location>
</feature>
<feature type="transmembrane region" description="Helical" evidence="5">
    <location>
        <begin position="225"/>
        <end position="245"/>
    </location>
</feature>
<feature type="transmembrane region" description="Helical" evidence="5">
    <location>
        <begin position="195"/>
        <end position="219"/>
    </location>
</feature>
<keyword evidence="3 5" id="KW-1133">Transmembrane helix</keyword>
<name>A0ABP0CS68_9PEZI</name>
<sequence length="546" mass="59304">MGLGVLEPRSVTGPVPGTVVLEVEAAERIDAHNELLKRASGRHSDIVLTPQPSDDPNDPLNWPSWKKYTTMIILVMGCCFCGSITGPLLNASLAILAVELDRSFGDLTLISGYQLLVAGACGPLVSALSRKYGKRPVFLFSSVMCLVGTIIGSVSHSYSTLLAARTIQGFTLAAYESLVFTVVGDLFFVHQRGVWTMVMTFTLTCVSNLVSVVSGSITFALGWHYLFHIMNACVGFQLILLFLFVPETNYRRERSSVVPASVTADGDANEKDDGVIGVEDVRQVEAARPIPAKKTFWQELAVYNGTFTDENLFALFVAPFIVCSNLLALWTIFITGAVTAFYVAIAYVTAQLFSPPPYNLSTAAVGYISLGPFIGGALGAVLIGVLLDPLSLWLTKKNKGIYEPEFRLALTPLGLLCGIGLFGFGALSADQASVYGVAVMWGVMLCGCSFVIGPYSAYTIDAFRGMASEIFIANVMLKNFIFYAFSYFVNNWTASAGPKAPFFTFGAISLVFVSTTTLVYLFGKRYRAFWSRHNVLEKLHITTHAE</sequence>
<evidence type="ECO:0000256" key="3">
    <source>
        <dbReference type="ARBA" id="ARBA00022989"/>
    </source>
</evidence>
<feature type="transmembrane region" description="Helical" evidence="5">
    <location>
        <begin position="104"/>
        <end position="125"/>
    </location>
</feature>
<dbReference type="PANTHER" id="PTHR23502:SF29">
    <property type="entry name" value="TRANSPORTER, PUTATIVE (AFU_ORTHOLOGUE AFUA_6G06680)-RELATED"/>
    <property type="match status" value="1"/>
</dbReference>
<feature type="transmembrane region" description="Helical" evidence="5">
    <location>
        <begin position="167"/>
        <end position="188"/>
    </location>
</feature>
<keyword evidence="4 5" id="KW-0472">Membrane</keyword>
<dbReference type="Gene3D" id="1.20.1250.20">
    <property type="entry name" value="MFS general substrate transporter like domains"/>
    <property type="match status" value="1"/>
</dbReference>
<dbReference type="SUPFAM" id="SSF103473">
    <property type="entry name" value="MFS general substrate transporter"/>
    <property type="match status" value="1"/>
</dbReference>
<feature type="transmembrane region" description="Helical" evidence="5">
    <location>
        <begin position="312"/>
        <end position="345"/>
    </location>
</feature>